<evidence type="ECO:0000259" key="4">
    <source>
        <dbReference type="Pfam" id="PF04112"/>
    </source>
</evidence>
<comment type="subcellular location">
    <subcellularLocation>
        <location evidence="1">Cytoplasm</location>
    </subcellularLocation>
</comment>
<organism evidence="6 7">
    <name type="scientific">Coemansia spiralis</name>
    <dbReference type="NCBI Taxonomy" id="417178"/>
    <lineage>
        <taxon>Eukaryota</taxon>
        <taxon>Fungi</taxon>
        <taxon>Fungi incertae sedis</taxon>
        <taxon>Zoopagomycota</taxon>
        <taxon>Kickxellomycotina</taxon>
        <taxon>Kickxellomycetes</taxon>
        <taxon>Kickxellales</taxon>
        <taxon>Kickxellaceae</taxon>
        <taxon>Coemansia</taxon>
    </lineage>
</organism>
<reference evidence="6" key="1">
    <citation type="submission" date="2022-07" db="EMBL/GenBank/DDBJ databases">
        <title>Phylogenomic reconstructions and comparative analyses of Kickxellomycotina fungi.</title>
        <authorList>
            <person name="Reynolds N.K."/>
            <person name="Stajich J.E."/>
            <person name="Barry K."/>
            <person name="Grigoriev I.V."/>
            <person name="Crous P."/>
            <person name="Smith M.E."/>
        </authorList>
    </citation>
    <scope>NUCLEOTIDE SEQUENCE</scope>
    <source>
        <strain evidence="6">CBS 109367</strain>
    </source>
</reference>
<sequence length="765" mass="85292">MADDAEFAQMDDDWLDITALVREGARSLGSGEMIKPDSLSLLDAMTSVQVMDPRLDMGMLTTADLAEIALWDIDRPLTLSDTLWVANRLFCCEMTWHNSASLLQTIYTCNYYTDNLPTTIGSPTTGNRERDLVLYPLVVATGLCCRRVWDEYLRENVYSEEDVMLGSTVVKFFDNRFSLPDALGLLDVAQAYLETQEGVEADMLAAHVSMRRRWLRVLSSLFAEYLSEDPSALDRSMDELEALRQEHNAYRSTYSDHIGCAGAGVPGVFDVKCMRKFPSLAPIKPRDLLALGEAHAAMASLVSGLLLVRTMLGLESVESLVHFFQGVSRQGDLLPFVRSLLVSVFAGDGLVLLAQPVSEFVRRAISELGGHVGAGERVDLFCMEAARMLVDWFRTLCQNAPRQRRIALKYVAGWDSLQAEAEQLDIWIYSQHASEAEASDPNCNPFWFSSWVYHMKLVLMGGGLMTGVRLDVYLDYEFPMVFCYAAQIFEAHQLHLSRMLGMTSPMQPIDDRLWTRRRVSDTESKEQLERWLAIVAAQKDLATALWLVSHACERLGLFRAPWAKSKKSQLALAVWQKQETPSAQEARFALRFRAFSRLNSPTPLSFANWAGTREQLDEHAIGDLFTHAARVLADAKAAMDQSRRRFGPGSEAFRDLYYVVVANSVALAKLPADVVGSPALAATGSQASVFREALLNEAVADAAGDVATRAKAKRDKKKRAARSDLAKSAREWQAHVDRLVSSGGLKVAWSTAAERHPDWPLFTFT</sequence>
<dbReference type="Pfam" id="PF04112">
    <property type="entry name" value="Mak10"/>
    <property type="match status" value="1"/>
</dbReference>
<feature type="domain" description="NAA35-like N-terminal" evidence="4">
    <location>
        <begin position="31"/>
        <end position="174"/>
    </location>
</feature>
<dbReference type="Proteomes" id="UP001151516">
    <property type="component" value="Unassembled WGS sequence"/>
</dbReference>
<dbReference type="InterPro" id="IPR007244">
    <property type="entry name" value="Naa35_N"/>
</dbReference>
<evidence type="ECO:0000313" key="7">
    <source>
        <dbReference type="Proteomes" id="UP001151516"/>
    </source>
</evidence>
<dbReference type="AlphaFoldDB" id="A0A9W8GJC9"/>
<dbReference type="EMBL" id="JANBTX010000095">
    <property type="protein sequence ID" value="KAJ2686767.1"/>
    <property type="molecule type" value="Genomic_DNA"/>
</dbReference>
<dbReference type="PANTHER" id="PTHR21373">
    <property type="entry name" value="GLUCOSE REPRESSIBLE PROTEIN MAK10"/>
    <property type="match status" value="1"/>
</dbReference>
<proteinExistence type="inferred from homology"/>
<evidence type="ECO:0000256" key="3">
    <source>
        <dbReference type="ARBA" id="ARBA00022490"/>
    </source>
</evidence>
<accession>A0A9W8GJC9</accession>
<evidence type="ECO:0000256" key="2">
    <source>
        <dbReference type="ARBA" id="ARBA00006289"/>
    </source>
</evidence>
<evidence type="ECO:0000313" key="6">
    <source>
        <dbReference type="EMBL" id="KAJ2686767.1"/>
    </source>
</evidence>
<dbReference type="InterPro" id="IPR057982">
    <property type="entry name" value="TPR_NAA35"/>
</dbReference>
<dbReference type="OrthoDB" id="269405at2759"/>
<keyword evidence="7" id="KW-1185">Reference proteome</keyword>
<name>A0A9W8GJC9_9FUNG</name>
<evidence type="ECO:0000256" key="1">
    <source>
        <dbReference type="ARBA" id="ARBA00004496"/>
    </source>
</evidence>
<dbReference type="GO" id="GO:0031417">
    <property type="term" value="C:NatC complex"/>
    <property type="evidence" value="ECO:0007669"/>
    <property type="project" value="InterPro"/>
</dbReference>
<comment type="similarity">
    <text evidence="2">Belongs to the MAK10 family.</text>
</comment>
<dbReference type="PANTHER" id="PTHR21373:SF0">
    <property type="entry name" value="N-ALPHA-ACETYLTRANSFERASE 35, NATC AUXILIARY SUBUNIT"/>
    <property type="match status" value="1"/>
</dbReference>
<dbReference type="Pfam" id="PF25789">
    <property type="entry name" value="TPR_NAA35"/>
    <property type="match status" value="1"/>
</dbReference>
<comment type="caution">
    <text evidence="6">The sequence shown here is derived from an EMBL/GenBank/DDBJ whole genome shotgun (WGS) entry which is preliminary data.</text>
</comment>
<gene>
    <name evidence="6" type="primary">MAK10</name>
    <name evidence="6" type="ORF">IWW39_003407</name>
</gene>
<keyword evidence="3" id="KW-0963">Cytoplasm</keyword>
<feature type="domain" description="NAA35-like TPR repeats" evidence="5">
    <location>
        <begin position="314"/>
        <end position="670"/>
    </location>
</feature>
<protein>
    <submittedName>
        <fullName evidence="6">N-alpha-acetyltransferase, non-catalitic subunit</fullName>
    </submittedName>
</protein>
<evidence type="ECO:0000259" key="5">
    <source>
        <dbReference type="Pfam" id="PF25789"/>
    </source>
</evidence>
<dbReference type="InterPro" id="IPR057983">
    <property type="entry name" value="NAA35-like_N"/>
</dbReference>